<gene>
    <name evidence="1" type="ORF">AB5J50_49910</name>
</gene>
<accession>A0AB39SQ25</accession>
<dbReference type="RefSeq" id="WP_369265124.1">
    <property type="nucleotide sequence ID" value="NZ_CP163440.1"/>
</dbReference>
<proteinExistence type="predicted"/>
<evidence type="ECO:0000313" key="1">
    <source>
        <dbReference type="EMBL" id="XDQ68301.1"/>
    </source>
</evidence>
<name>A0AB39SQ25_9ACTN</name>
<dbReference type="AlphaFoldDB" id="A0AB39SQ25"/>
<protein>
    <submittedName>
        <fullName evidence="1">Uncharacterized protein</fullName>
    </submittedName>
</protein>
<reference evidence="1" key="1">
    <citation type="submission" date="2024-07" db="EMBL/GenBank/DDBJ databases">
        <authorList>
            <person name="Yu S.T."/>
        </authorList>
    </citation>
    <scope>NUCLEOTIDE SEQUENCE</scope>
    <source>
        <strain evidence="1">R35</strain>
    </source>
</reference>
<dbReference type="EMBL" id="CP163440">
    <property type="protein sequence ID" value="XDQ68301.1"/>
    <property type="molecule type" value="Genomic_DNA"/>
</dbReference>
<sequence>MVPPGSPDDAGEEVTSLRARLGITVADAGVLSERAALTALIRGGHAGVL</sequence>
<organism evidence="1">
    <name type="scientific">Streptomyces sp. R35</name>
    <dbReference type="NCBI Taxonomy" id="3238630"/>
    <lineage>
        <taxon>Bacteria</taxon>
        <taxon>Bacillati</taxon>
        <taxon>Actinomycetota</taxon>
        <taxon>Actinomycetes</taxon>
        <taxon>Kitasatosporales</taxon>
        <taxon>Streptomycetaceae</taxon>
        <taxon>Streptomyces</taxon>
    </lineage>
</organism>